<dbReference type="STRING" id="1095778.SAMN04489842_3580"/>
<evidence type="ECO:0000313" key="2">
    <source>
        <dbReference type="Proteomes" id="UP000198848"/>
    </source>
</evidence>
<dbReference type="Proteomes" id="UP000198848">
    <property type="component" value="Unassembled WGS sequence"/>
</dbReference>
<keyword evidence="2" id="KW-1185">Reference proteome</keyword>
<accession>A0A1H1IKI2</accession>
<reference evidence="2" key="1">
    <citation type="submission" date="2016-10" db="EMBL/GenBank/DDBJ databases">
        <authorList>
            <person name="Varghese N."/>
            <person name="Submissions S."/>
        </authorList>
    </citation>
    <scope>NUCLEOTIDE SEQUENCE [LARGE SCALE GENOMIC DNA]</scope>
    <source>
        <strain evidence="2">DSM 24767</strain>
    </source>
</reference>
<dbReference type="EMBL" id="FNLC01000005">
    <property type="protein sequence ID" value="SDR38247.1"/>
    <property type="molecule type" value="Genomic_DNA"/>
</dbReference>
<proteinExistence type="predicted"/>
<sequence length="49" mass="5293">MSTIFSPRSTRQGQPTSTVTPVSVLVSGFDPGFETGTVQQSTDEYLDCH</sequence>
<evidence type="ECO:0000313" key="1">
    <source>
        <dbReference type="EMBL" id="SDR38247.1"/>
    </source>
</evidence>
<dbReference type="AlphaFoldDB" id="A0A1H1IKI2"/>
<gene>
    <name evidence="1" type="ORF">SAMN04489842_3580</name>
</gene>
<name>A0A1H1IKI2_NATTX</name>
<protein>
    <submittedName>
        <fullName evidence="1">Uncharacterized protein</fullName>
    </submittedName>
</protein>
<organism evidence="1 2">
    <name type="scientific">Natronobacterium texcoconense</name>
    <dbReference type="NCBI Taxonomy" id="1095778"/>
    <lineage>
        <taxon>Archaea</taxon>
        <taxon>Methanobacteriati</taxon>
        <taxon>Methanobacteriota</taxon>
        <taxon>Stenosarchaea group</taxon>
        <taxon>Halobacteria</taxon>
        <taxon>Halobacteriales</taxon>
        <taxon>Natrialbaceae</taxon>
        <taxon>Natronobacterium</taxon>
    </lineage>
</organism>